<evidence type="ECO:0000313" key="1">
    <source>
        <dbReference type="EMBL" id="TRU24595.1"/>
    </source>
</evidence>
<dbReference type="EMBL" id="SFBL01000120">
    <property type="protein sequence ID" value="TRU24595.1"/>
    <property type="molecule type" value="Genomic_DNA"/>
</dbReference>
<protein>
    <submittedName>
        <fullName evidence="1">Uncharacterized protein</fullName>
    </submittedName>
</protein>
<comment type="caution">
    <text evidence="1">The sequence shown here is derived from an EMBL/GenBank/DDBJ whole genome shotgun (WGS) entry which is preliminary data.</text>
</comment>
<evidence type="ECO:0000313" key="2">
    <source>
        <dbReference type="Proteomes" id="UP000319313"/>
    </source>
</evidence>
<proteinExistence type="predicted"/>
<dbReference type="AlphaFoldDB" id="A0A552DQS7"/>
<organism evidence="1 2">
    <name type="scientific">Microcystis aeruginosa Ma_SC_T_19800800_S464</name>
    <dbReference type="NCBI Taxonomy" id="2486257"/>
    <lineage>
        <taxon>Bacteria</taxon>
        <taxon>Bacillati</taxon>
        <taxon>Cyanobacteriota</taxon>
        <taxon>Cyanophyceae</taxon>
        <taxon>Oscillatoriophycideae</taxon>
        <taxon>Chroococcales</taxon>
        <taxon>Microcystaceae</taxon>
        <taxon>Microcystis</taxon>
    </lineage>
</organism>
<sequence length="82" mass="9502">MFRGRKPSKTWLQKESLTLEINDIIGDHQFSDHYTANSRESLHPRYSQRYSHFQGEMYPVTANKGFVNFLVFLYGGSVGINS</sequence>
<accession>A0A552DQS7</accession>
<gene>
    <name evidence="1" type="ORF">EWV81_13800</name>
</gene>
<dbReference type="Proteomes" id="UP000319313">
    <property type="component" value="Unassembled WGS sequence"/>
</dbReference>
<name>A0A552DQS7_MICAE</name>
<reference evidence="1 2" key="1">
    <citation type="submission" date="2019-01" db="EMBL/GenBank/DDBJ databases">
        <title>Coherence of Microcystis species and biogeography revealed through population genomics.</title>
        <authorList>
            <person name="Perez-Carrascal O.M."/>
            <person name="Terrat Y."/>
            <person name="Giani A."/>
            <person name="Fortin N."/>
            <person name="Tromas N."/>
            <person name="Shapiro B.J."/>
        </authorList>
    </citation>
    <scope>NUCLEOTIDE SEQUENCE [LARGE SCALE GENOMIC DNA]</scope>
    <source>
        <strain evidence="1">Ma_SC_T_19800800_S464</strain>
    </source>
</reference>